<dbReference type="EC" id="2.7.1.12" evidence="3 9"/>
<dbReference type="InterPro" id="IPR027417">
    <property type="entry name" value="P-loop_NTPase"/>
</dbReference>
<dbReference type="PANTHER" id="PTHR43442:SF3">
    <property type="entry name" value="GLUCONOKINASE-RELATED"/>
    <property type="match status" value="1"/>
</dbReference>
<name>A0ABQ5ZKW1_9HYPH</name>
<protein>
    <recommendedName>
        <fullName evidence="3 9">Gluconokinase</fullName>
        <ecNumber evidence="3 9">2.7.1.12</ecNumber>
    </recommendedName>
</protein>
<evidence type="ECO:0000256" key="2">
    <source>
        <dbReference type="ARBA" id="ARBA00008420"/>
    </source>
</evidence>
<keyword evidence="7 9" id="KW-0067">ATP-binding</keyword>
<keyword evidence="4 9" id="KW-0808">Transferase</keyword>
<dbReference type="Gene3D" id="3.40.50.300">
    <property type="entry name" value="P-loop containing nucleotide triphosphate hydrolases"/>
    <property type="match status" value="1"/>
</dbReference>
<dbReference type="PANTHER" id="PTHR43442">
    <property type="entry name" value="GLUCONOKINASE-RELATED"/>
    <property type="match status" value="1"/>
</dbReference>
<comment type="similarity">
    <text evidence="2 9">Belongs to the gluconokinase GntK/GntV family.</text>
</comment>
<dbReference type="RefSeq" id="WP_244768852.1">
    <property type="nucleotide sequence ID" value="NZ_BSOP01000030.1"/>
</dbReference>
<comment type="catalytic activity">
    <reaction evidence="8 9">
        <text>D-gluconate + ATP = 6-phospho-D-gluconate + ADP + H(+)</text>
        <dbReference type="Rhea" id="RHEA:19433"/>
        <dbReference type="ChEBI" id="CHEBI:15378"/>
        <dbReference type="ChEBI" id="CHEBI:18391"/>
        <dbReference type="ChEBI" id="CHEBI:30616"/>
        <dbReference type="ChEBI" id="CHEBI:58759"/>
        <dbReference type="ChEBI" id="CHEBI:456216"/>
        <dbReference type="EC" id="2.7.1.12"/>
    </reaction>
</comment>
<evidence type="ECO:0000256" key="8">
    <source>
        <dbReference type="ARBA" id="ARBA00048090"/>
    </source>
</evidence>
<evidence type="ECO:0000313" key="10">
    <source>
        <dbReference type="EMBL" id="GLR52472.1"/>
    </source>
</evidence>
<reference evidence="11" key="1">
    <citation type="journal article" date="2019" name="Int. J. Syst. Evol. Microbiol.">
        <title>The Global Catalogue of Microorganisms (GCM) 10K type strain sequencing project: providing services to taxonomists for standard genome sequencing and annotation.</title>
        <authorList>
            <consortium name="The Broad Institute Genomics Platform"/>
            <consortium name="The Broad Institute Genome Sequencing Center for Infectious Disease"/>
            <person name="Wu L."/>
            <person name="Ma J."/>
        </authorList>
    </citation>
    <scope>NUCLEOTIDE SEQUENCE [LARGE SCALE GENOMIC DNA]</scope>
    <source>
        <strain evidence="11">NBRC 102122</strain>
    </source>
</reference>
<comment type="pathway">
    <text evidence="1">Carbohydrate acid metabolism.</text>
</comment>
<dbReference type="EMBL" id="BSOP01000030">
    <property type="protein sequence ID" value="GLR52472.1"/>
    <property type="molecule type" value="Genomic_DNA"/>
</dbReference>
<evidence type="ECO:0000256" key="9">
    <source>
        <dbReference type="RuleBase" id="RU363066"/>
    </source>
</evidence>
<dbReference type="NCBIfam" id="TIGR01313">
    <property type="entry name" value="therm_gnt_kin"/>
    <property type="match status" value="1"/>
</dbReference>
<evidence type="ECO:0000313" key="11">
    <source>
        <dbReference type="Proteomes" id="UP001156702"/>
    </source>
</evidence>
<evidence type="ECO:0000256" key="6">
    <source>
        <dbReference type="ARBA" id="ARBA00022777"/>
    </source>
</evidence>
<organism evidence="10 11">
    <name type="scientific">Shinella yambaruensis</name>
    <dbReference type="NCBI Taxonomy" id="415996"/>
    <lineage>
        <taxon>Bacteria</taxon>
        <taxon>Pseudomonadati</taxon>
        <taxon>Pseudomonadota</taxon>
        <taxon>Alphaproteobacteria</taxon>
        <taxon>Hyphomicrobiales</taxon>
        <taxon>Rhizobiaceae</taxon>
        <taxon>Shinella</taxon>
    </lineage>
</organism>
<keyword evidence="11" id="KW-1185">Reference proteome</keyword>
<evidence type="ECO:0000256" key="1">
    <source>
        <dbReference type="ARBA" id="ARBA00004761"/>
    </source>
</evidence>
<evidence type="ECO:0000256" key="4">
    <source>
        <dbReference type="ARBA" id="ARBA00022679"/>
    </source>
</evidence>
<proteinExistence type="inferred from homology"/>
<gene>
    <name evidence="10" type="primary">idnK_1</name>
    <name evidence="10" type="ORF">GCM10007923_36860</name>
</gene>
<sequence length="184" mass="19945">MTTQGGDMPRRMIVMGVAGSGKSSVGEAFATCLGATYLDGDALHPPGNIDKMSRGVPLTDTDRMPWLRDIGRRLDAAGDRMIIGCSALKRAYRETIVAEARHPVTFIYLAGTRQVIAARMSARSGHFMPTSLLDSQFAALEEPQDDENAIRVDIDQPLDALVRTTVELLATPSGATRLETADRR</sequence>
<dbReference type="SUPFAM" id="SSF52540">
    <property type="entry name" value="P-loop containing nucleoside triphosphate hydrolases"/>
    <property type="match status" value="1"/>
</dbReference>
<evidence type="ECO:0000256" key="7">
    <source>
        <dbReference type="ARBA" id="ARBA00022840"/>
    </source>
</evidence>
<evidence type="ECO:0000256" key="5">
    <source>
        <dbReference type="ARBA" id="ARBA00022741"/>
    </source>
</evidence>
<keyword evidence="6 9" id="KW-0418">Kinase</keyword>
<evidence type="ECO:0000256" key="3">
    <source>
        <dbReference type="ARBA" id="ARBA00012054"/>
    </source>
</evidence>
<comment type="caution">
    <text evidence="10">The sequence shown here is derived from an EMBL/GenBank/DDBJ whole genome shotgun (WGS) entry which is preliminary data.</text>
</comment>
<keyword evidence="5 9" id="KW-0547">Nucleotide-binding</keyword>
<dbReference type="Proteomes" id="UP001156702">
    <property type="component" value="Unassembled WGS sequence"/>
</dbReference>
<dbReference type="CDD" id="cd02021">
    <property type="entry name" value="GntK"/>
    <property type="match status" value="1"/>
</dbReference>
<dbReference type="Pfam" id="PF13671">
    <property type="entry name" value="AAA_33"/>
    <property type="match status" value="1"/>
</dbReference>
<accession>A0ABQ5ZKW1</accession>
<dbReference type="InterPro" id="IPR006001">
    <property type="entry name" value="Therm_gnt_kin"/>
</dbReference>